<keyword evidence="4" id="KW-1185">Reference proteome</keyword>
<protein>
    <recommendedName>
        <fullName evidence="2">Fungal lipase-type domain-containing protein</fullName>
    </recommendedName>
</protein>
<dbReference type="InterPro" id="IPR029058">
    <property type="entry name" value="AB_hydrolase_fold"/>
</dbReference>
<accession>A0A8J2Z213</accession>
<organism evidence="3 4">
    <name type="scientific">Cysteiniphilum litorale</name>
    <dbReference type="NCBI Taxonomy" id="2056700"/>
    <lineage>
        <taxon>Bacteria</taxon>
        <taxon>Pseudomonadati</taxon>
        <taxon>Pseudomonadota</taxon>
        <taxon>Gammaproteobacteria</taxon>
        <taxon>Thiotrichales</taxon>
        <taxon>Fastidiosibacteraceae</taxon>
        <taxon>Cysteiniphilum</taxon>
    </lineage>
</organism>
<name>A0A8J2Z213_9GAMM</name>
<evidence type="ECO:0000256" key="1">
    <source>
        <dbReference type="SAM" id="SignalP"/>
    </source>
</evidence>
<dbReference type="CDD" id="cd00519">
    <property type="entry name" value="Lipase_3"/>
    <property type="match status" value="1"/>
</dbReference>
<feature type="signal peptide" evidence="1">
    <location>
        <begin position="1"/>
        <end position="21"/>
    </location>
</feature>
<dbReference type="InterPro" id="IPR002921">
    <property type="entry name" value="Fungal_lipase-type"/>
</dbReference>
<sequence>MKNTVKISSILSLIFAGAASAGINTEDKKLAISATEAAYHSKTIEDNQYIKESISRIEEDGWRYEFFFAKESDETQNILNKAKIMTKSPALQNALNQYSLENQFNYLGNGMQGALLGTQVFAAKKDNKAIIAFRGTDTISNVIVDSAAFQVNFEQTNTGVHAGFYSYLLDVVERDTNFANWLKNNVNKDTQLLITGHSLGAAVATLMAAYLIEQGFSSEKIKLITFAEPAPGSEAFAQRYAPLLKNYVWEANIPDPVVWSTAIAGDLYTKYMHHKVSYHHFGQFNGFLNTSQSAINIHSVDNYYNQVMTEI</sequence>
<dbReference type="AlphaFoldDB" id="A0A8J2Z213"/>
<dbReference type="OrthoDB" id="5522031at2"/>
<comment type="caution">
    <text evidence="3">The sequence shown here is derived from an EMBL/GenBank/DDBJ whole genome shotgun (WGS) entry which is preliminary data.</text>
</comment>
<dbReference type="PANTHER" id="PTHR45856:SF24">
    <property type="entry name" value="FUNGAL LIPASE-LIKE DOMAIN-CONTAINING PROTEIN"/>
    <property type="match status" value="1"/>
</dbReference>
<dbReference type="SUPFAM" id="SSF53474">
    <property type="entry name" value="alpha/beta-Hydrolases"/>
    <property type="match status" value="1"/>
</dbReference>
<reference evidence="3" key="2">
    <citation type="submission" date="2020-09" db="EMBL/GenBank/DDBJ databases">
        <authorList>
            <person name="Sun Q."/>
            <person name="Zhou Y."/>
        </authorList>
    </citation>
    <scope>NUCLEOTIDE SEQUENCE</scope>
    <source>
        <strain evidence="3">CGMCC 1.15758</strain>
    </source>
</reference>
<feature type="chain" id="PRO_5035257789" description="Fungal lipase-type domain-containing protein" evidence="1">
    <location>
        <begin position="22"/>
        <end position="311"/>
    </location>
</feature>
<dbReference type="InterPro" id="IPR051218">
    <property type="entry name" value="Sec_MonoDiacylglyc_Lipase"/>
</dbReference>
<evidence type="ECO:0000259" key="2">
    <source>
        <dbReference type="Pfam" id="PF01764"/>
    </source>
</evidence>
<dbReference type="Gene3D" id="3.40.50.1820">
    <property type="entry name" value="alpha/beta hydrolase"/>
    <property type="match status" value="1"/>
</dbReference>
<reference evidence="3" key="1">
    <citation type="journal article" date="2014" name="Int. J. Syst. Evol. Microbiol.">
        <title>Complete genome sequence of Corynebacterium casei LMG S-19264T (=DSM 44701T), isolated from a smear-ripened cheese.</title>
        <authorList>
            <consortium name="US DOE Joint Genome Institute (JGI-PGF)"/>
            <person name="Walter F."/>
            <person name="Albersmeier A."/>
            <person name="Kalinowski J."/>
            <person name="Ruckert C."/>
        </authorList>
    </citation>
    <scope>NUCLEOTIDE SEQUENCE</scope>
    <source>
        <strain evidence="3">CGMCC 1.15758</strain>
    </source>
</reference>
<dbReference type="RefSeq" id="WP_117001180.1">
    <property type="nucleotide sequence ID" value="NZ_BMJS01000001.1"/>
</dbReference>
<proteinExistence type="predicted"/>
<evidence type="ECO:0000313" key="4">
    <source>
        <dbReference type="Proteomes" id="UP000636949"/>
    </source>
</evidence>
<dbReference type="GO" id="GO:0006629">
    <property type="term" value="P:lipid metabolic process"/>
    <property type="evidence" value="ECO:0007669"/>
    <property type="project" value="InterPro"/>
</dbReference>
<feature type="domain" description="Fungal lipase-type" evidence="2">
    <location>
        <begin position="130"/>
        <end position="257"/>
    </location>
</feature>
<keyword evidence="1" id="KW-0732">Signal</keyword>
<dbReference type="PANTHER" id="PTHR45856">
    <property type="entry name" value="ALPHA/BETA-HYDROLASES SUPERFAMILY PROTEIN"/>
    <property type="match status" value="1"/>
</dbReference>
<evidence type="ECO:0000313" key="3">
    <source>
        <dbReference type="EMBL" id="GGF88502.1"/>
    </source>
</evidence>
<gene>
    <name evidence="3" type="ORF">GCM10010995_02180</name>
</gene>
<dbReference type="Pfam" id="PF01764">
    <property type="entry name" value="Lipase_3"/>
    <property type="match status" value="1"/>
</dbReference>
<dbReference type="EMBL" id="BMJS01000001">
    <property type="protein sequence ID" value="GGF88502.1"/>
    <property type="molecule type" value="Genomic_DNA"/>
</dbReference>
<dbReference type="Proteomes" id="UP000636949">
    <property type="component" value="Unassembled WGS sequence"/>
</dbReference>